<reference evidence="1 2" key="1">
    <citation type="submission" date="2018-04" db="EMBL/GenBank/DDBJ databases">
        <title>Genome sequencing of Gemmobacter.</title>
        <authorList>
            <person name="Yi H."/>
            <person name="Baek M.-G."/>
        </authorList>
    </citation>
    <scope>NUCLEOTIDE SEQUENCE [LARGE SCALE GENOMIC DNA]</scope>
    <source>
        <strain evidence="1 2">HYN0069</strain>
    </source>
</reference>
<dbReference type="AlphaFoldDB" id="A0A2S0UIW1"/>
<gene>
    <name evidence="1" type="ORF">HYN69_03630</name>
</gene>
<evidence type="ECO:0000313" key="2">
    <source>
        <dbReference type="Proteomes" id="UP000244496"/>
    </source>
</evidence>
<name>A0A2S0UIW1_9RHOB</name>
<evidence type="ECO:0000313" key="1">
    <source>
        <dbReference type="EMBL" id="AWB47711.1"/>
    </source>
</evidence>
<sequence>MTYTGLVFLLLTVLVGGVAVDVMRHEGTRSQVQKALDGCTSTVAAVATVQKPADESASDAAVRNTARNATMTTLVNDCMTRAGLSTALTSVTATSAAGYASLATTAGGTQSNFFMNMLNIGRTDYNVASTAALPPAGKVEVILAYESSNAMSVVDPITGINLSTPFRTGANAFVDTLMATDVNNAAGTRPATTVSLLPYTNGVNLPTGLMSRYSVTNVSNLANANCIDIPTTDFSAAAMSTATAYQTMVPADLATTTSTVITYLPSNSTVAATNIPSSAGCPAYPNNILRMPTTSASTLKSNITSAQFFGGLRWDHGMHWANALLHPGTNIGSIVTPVTTAYPSAYNTADVQKVIVFVNTNGSGSNPTDGSQLMLANAFASGTSPIWRNSATPALYCIQLTARPSNQFYRPDTNTWSTACPGTYTRLTWPQVWASVRVQWVAWQLYARGIQTSSSATLAQVRASFDAIWPTMQQSLPFTTQASQFQSECTAAKANGVVIYTVGLAAIARAKDPLRACASSPAHYFDTTSATFPDVMRLIAQTINQQAYTQ</sequence>
<protein>
    <submittedName>
        <fullName evidence="1">Uncharacterized protein</fullName>
    </submittedName>
</protein>
<organism evidence="1 2">
    <name type="scientific">Paragemmobacter aquarius</name>
    <dbReference type="NCBI Taxonomy" id="2169400"/>
    <lineage>
        <taxon>Bacteria</taxon>
        <taxon>Pseudomonadati</taxon>
        <taxon>Pseudomonadota</taxon>
        <taxon>Alphaproteobacteria</taxon>
        <taxon>Rhodobacterales</taxon>
        <taxon>Paracoccaceae</taxon>
        <taxon>Paragemmobacter</taxon>
    </lineage>
</organism>
<dbReference type="Proteomes" id="UP000244496">
    <property type="component" value="Chromosome"/>
</dbReference>
<dbReference type="KEGG" id="geh:HYN69_03630"/>
<proteinExistence type="predicted"/>
<accession>A0A2S0UIW1</accession>
<dbReference type="EMBL" id="CP028918">
    <property type="protein sequence ID" value="AWB47711.1"/>
    <property type="molecule type" value="Genomic_DNA"/>
</dbReference>
<keyword evidence="2" id="KW-1185">Reference proteome</keyword>